<dbReference type="GO" id="GO:0004767">
    <property type="term" value="F:sphingomyelin phosphodiesterase activity"/>
    <property type="evidence" value="ECO:0007669"/>
    <property type="project" value="InterPro"/>
</dbReference>
<dbReference type="InterPro" id="IPR038772">
    <property type="entry name" value="Sph/SMPD2-like"/>
</dbReference>
<accession>A0A6C0CFK2</accession>
<dbReference type="Pfam" id="PF03372">
    <property type="entry name" value="Exo_endo_phos"/>
    <property type="match status" value="1"/>
</dbReference>
<dbReference type="Gene3D" id="3.60.10.10">
    <property type="entry name" value="Endonuclease/exonuclease/phosphatase"/>
    <property type="match status" value="1"/>
</dbReference>
<reference evidence="2" key="1">
    <citation type="journal article" date="2020" name="Nature">
        <title>Giant virus diversity and host interactions through global metagenomics.</title>
        <authorList>
            <person name="Schulz F."/>
            <person name="Roux S."/>
            <person name="Paez-Espino D."/>
            <person name="Jungbluth S."/>
            <person name="Walsh D.A."/>
            <person name="Denef V.J."/>
            <person name="McMahon K.D."/>
            <person name="Konstantinidis K.T."/>
            <person name="Eloe-Fadrosh E.A."/>
            <person name="Kyrpides N.C."/>
            <person name="Woyke T."/>
        </authorList>
    </citation>
    <scope>NUCLEOTIDE SEQUENCE</scope>
    <source>
        <strain evidence="2">GVMAG-M-3300020595-32</strain>
    </source>
</reference>
<protein>
    <recommendedName>
        <fullName evidence="1">Endonuclease/exonuclease/phosphatase domain-containing protein</fullName>
    </recommendedName>
</protein>
<dbReference type="PANTHER" id="PTHR16320">
    <property type="entry name" value="SPHINGOMYELINASE FAMILY MEMBER"/>
    <property type="match status" value="1"/>
</dbReference>
<evidence type="ECO:0000313" key="2">
    <source>
        <dbReference type="EMBL" id="QHT02459.1"/>
    </source>
</evidence>
<dbReference type="AlphaFoldDB" id="A0A6C0CFK2"/>
<sequence>MLFKLFSIIKPYLCLLGRAKRILPCFRQRYHSLTNSGYTRQTDKPRSIVTWNIQALFMHMNDDKTRNILYQLKRMHEFDIICLQEVFENSLKEKIIYELRNNQPYYLLGDTYKRYLVGEDSGLMILSKYPIEFVKEHVLEEYNFPDRMANKTILYFKVGDLNLMTTHLQSNNIFDNTELSRKQLRQIIEYSPFEKFIITGDLNNNDSDKYLRKEKNNFDKTWVNQKRVNQTHVNLLKDKKKPDSEILDYIFPHNYDNIKVQVIVPKMDITNCSDHFPLFCRIEQK</sequence>
<name>A0A6C0CFK2_9ZZZZ</name>
<proteinExistence type="predicted"/>
<organism evidence="2">
    <name type="scientific">viral metagenome</name>
    <dbReference type="NCBI Taxonomy" id="1070528"/>
    <lineage>
        <taxon>unclassified sequences</taxon>
        <taxon>metagenomes</taxon>
        <taxon>organismal metagenomes</taxon>
    </lineage>
</organism>
<dbReference type="PANTHER" id="PTHR16320:SF23">
    <property type="entry name" value="SPHINGOMYELINASE C 1"/>
    <property type="match status" value="1"/>
</dbReference>
<dbReference type="InterPro" id="IPR036691">
    <property type="entry name" value="Endo/exonu/phosph_ase_sf"/>
</dbReference>
<dbReference type="SUPFAM" id="SSF56219">
    <property type="entry name" value="DNase I-like"/>
    <property type="match status" value="1"/>
</dbReference>
<dbReference type="InterPro" id="IPR005135">
    <property type="entry name" value="Endo/exonuclease/phosphatase"/>
</dbReference>
<evidence type="ECO:0000259" key="1">
    <source>
        <dbReference type="Pfam" id="PF03372"/>
    </source>
</evidence>
<dbReference type="EMBL" id="MN739395">
    <property type="protein sequence ID" value="QHT02459.1"/>
    <property type="molecule type" value="Genomic_DNA"/>
</dbReference>
<feature type="domain" description="Endonuclease/exonuclease/phosphatase" evidence="1">
    <location>
        <begin position="49"/>
        <end position="275"/>
    </location>
</feature>